<evidence type="ECO:0000259" key="1">
    <source>
        <dbReference type="Pfam" id="PF01966"/>
    </source>
</evidence>
<dbReference type="InterPro" id="IPR006674">
    <property type="entry name" value="HD_domain"/>
</dbReference>
<proteinExistence type="predicted"/>
<evidence type="ECO:0000313" key="2">
    <source>
        <dbReference type="EMBL" id="TWV57775.1"/>
    </source>
</evidence>
<reference evidence="2" key="1">
    <citation type="journal article" date="2019" name="Microbiol. Resour. Announc.">
        <title>Draft Genomic Sequences of Streptomyces misionensis and Streptomyces albidoflavus, bacteria applied for phytopathogen biocontrol.</title>
        <authorList>
            <person name="Pylro V."/>
            <person name="Dias A."/>
            <person name="Andreote F."/>
            <person name="Varani A."/>
            <person name="Andreote C."/>
            <person name="Bernardo E."/>
            <person name="Martins T."/>
        </authorList>
    </citation>
    <scope>NUCLEOTIDE SEQUENCE [LARGE SCALE GENOMIC DNA]</scope>
    <source>
        <strain evidence="2">66</strain>
    </source>
</reference>
<dbReference type="Pfam" id="PF01966">
    <property type="entry name" value="HD"/>
    <property type="match status" value="1"/>
</dbReference>
<protein>
    <submittedName>
        <fullName evidence="2">HD domain-containing protein</fullName>
    </submittedName>
</protein>
<comment type="caution">
    <text evidence="2">The sequence shown here is derived from an EMBL/GenBank/DDBJ whole genome shotgun (WGS) entry which is preliminary data.</text>
</comment>
<sequence length="200" mass="21728">MHWPLPDTPLIHTVHNFVSTQVSAPILHHSVRVGSLSQLIAEREQIDVPEDSIWAAALLHDVGTAVGQSSPQRFEVAGANAATELLKAQSGLSGVQLQEVWDAIALHTSPHIAEARGGLTRVIRLGVLMDFGKDVLPDAAEVRKELERAWPRADIERTLTNAVVQQALQVPEKAPAASWPNNLYVAHLQNPNHTGINPAF</sequence>
<organism evidence="2 3">
    <name type="scientific">Streptomyces misionensis</name>
    <dbReference type="NCBI Taxonomy" id="67331"/>
    <lineage>
        <taxon>Bacteria</taxon>
        <taxon>Bacillati</taxon>
        <taxon>Actinomycetota</taxon>
        <taxon>Actinomycetes</taxon>
        <taxon>Kitasatosporales</taxon>
        <taxon>Streptomycetaceae</taxon>
        <taxon>Streptomyces</taxon>
    </lineage>
</organism>
<dbReference type="InterPro" id="IPR003607">
    <property type="entry name" value="HD/PDEase_dom"/>
</dbReference>
<gene>
    <name evidence="2" type="ORF">FRZ03_01505</name>
</gene>
<dbReference type="Gene3D" id="1.10.3210.10">
    <property type="entry name" value="Hypothetical protein af1432"/>
    <property type="match status" value="1"/>
</dbReference>
<dbReference type="RefSeq" id="WP_146463282.1">
    <property type="nucleotide sequence ID" value="NZ_VOGW01000008.1"/>
</dbReference>
<feature type="domain" description="HD" evidence="1">
    <location>
        <begin position="27"/>
        <end position="118"/>
    </location>
</feature>
<dbReference type="AlphaFoldDB" id="A0A5C6K3T9"/>
<evidence type="ECO:0000313" key="3">
    <source>
        <dbReference type="Proteomes" id="UP000320481"/>
    </source>
</evidence>
<name>A0A5C6K3T9_9ACTN</name>
<dbReference type="PANTHER" id="PTHR35569:SF1">
    <property type="entry name" value="CYANAMIDE HYDRATASE DDI2-RELATED"/>
    <property type="match status" value="1"/>
</dbReference>
<accession>A0A5C6K3T9</accession>
<dbReference type="PANTHER" id="PTHR35569">
    <property type="entry name" value="CYANAMIDE HYDRATASE DDI2-RELATED"/>
    <property type="match status" value="1"/>
</dbReference>
<dbReference type="EMBL" id="VOGW01000008">
    <property type="protein sequence ID" value="TWV57775.1"/>
    <property type="molecule type" value="Genomic_DNA"/>
</dbReference>
<dbReference type="SUPFAM" id="SSF109604">
    <property type="entry name" value="HD-domain/PDEase-like"/>
    <property type="match status" value="1"/>
</dbReference>
<dbReference type="Proteomes" id="UP000320481">
    <property type="component" value="Unassembled WGS sequence"/>
</dbReference>
<keyword evidence="3" id="KW-1185">Reference proteome</keyword>
<dbReference type="CDD" id="cd00077">
    <property type="entry name" value="HDc"/>
    <property type="match status" value="1"/>
</dbReference>